<feature type="transmembrane region" description="Helical" evidence="12">
    <location>
        <begin position="451"/>
        <end position="469"/>
    </location>
</feature>
<evidence type="ECO:0000256" key="1">
    <source>
        <dbReference type="ARBA" id="ARBA00004651"/>
    </source>
</evidence>
<evidence type="ECO:0000256" key="11">
    <source>
        <dbReference type="RuleBase" id="RU362091"/>
    </source>
</evidence>
<evidence type="ECO:0000256" key="8">
    <source>
        <dbReference type="ARBA" id="ARBA00023065"/>
    </source>
</evidence>
<dbReference type="Proteomes" id="UP000315440">
    <property type="component" value="Unassembled WGS sequence"/>
</dbReference>
<gene>
    <name evidence="13" type="primary">sglT_3</name>
    <name evidence="13" type="ORF">Mal64_14610</name>
</gene>
<dbReference type="Pfam" id="PF00474">
    <property type="entry name" value="SSF"/>
    <property type="match status" value="1"/>
</dbReference>
<feature type="transmembrane region" description="Helical" evidence="12">
    <location>
        <begin position="154"/>
        <end position="176"/>
    </location>
</feature>
<comment type="caution">
    <text evidence="13">The sequence shown here is derived from an EMBL/GenBank/DDBJ whole genome shotgun (WGS) entry which is preliminary data.</text>
</comment>
<reference evidence="13 14" key="1">
    <citation type="submission" date="2019-02" db="EMBL/GenBank/DDBJ databases">
        <title>Deep-cultivation of Planctomycetes and their phenomic and genomic characterization uncovers novel biology.</title>
        <authorList>
            <person name="Wiegand S."/>
            <person name="Jogler M."/>
            <person name="Boedeker C."/>
            <person name="Pinto D."/>
            <person name="Vollmers J."/>
            <person name="Rivas-Marin E."/>
            <person name="Kohn T."/>
            <person name="Peeters S.H."/>
            <person name="Heuer A."/>
            <person name="Rast P."/>
            <person name="Oberbeckmann S."/>
            <person name="Bunk B."/>
            <person name="Jeske O."/>
            <person name="Meyerdierks A."/>
            <person name="Storesund J.E."/>
            <person name="Kallscheuer N."/>
            <person name="Luecker S."/>
            <person name="Lage O.M."/>
            <person name="Pohl T."/>
            <person name="Merkel B.J."/>
            <person name="Hornburger P."/>
            <person name="Mueller R.-W."/>
            <person name="Bruemmer F."/>
            <person name="Labrenz M."/>
            <person name="Spormann A.M."/>
            <person name="Op Den Camp H."/>
            <person name="Overmann J."/>
            <person name="Amann R."/>
            <person name="Jetten M.S.M."/>
            <person name="Mascher T."/>
            <person name="Medema M.H."/>
            <person name="Devos D.P."/>
            <person name="Kaster A.-K."/>
            <person name="Ovreas L."/>
            <person name="Rohde M."/>
            <person name="Galperin M.Y."/>
            <person name="Jogler C."/>
        </authorList>
    </citation>
    <scope>NUCLEOTIDE SEQUENCE [LARGE SCALE GENOMIC DNA]</scope>
    <source>
        <strain evidence="13 14">Mal64</strain>
    </source>
</reference>
<sequence length="512" mass="54455">MLPTADLIVMTLYLLAVVGMGAWFARSGRTSGEFMVAGGKIPGWAVGLSIFGTFLSSNTFLGVPGKAYGSNWNSFVFSLSLPLAAWIAVKVFVPFYREHGHVSAYHHLEQRFGGWARTYGVVCYLLTQVARVGSVLFGASLALTALTGWPQAEIIVAAGVLVTLYTVLGGMEAVIWTDVAQSIVLMVGAVALLAMLLGGMPEGPGQAWEIAVAEDKMSLGSFALDLTSSTFWVVLFYGLFSNLGNFGIDQSYVQRYHTSPSESEARRSVWFGALLYVPVSLLFFAIGTAAYGYYQTHPAMLAEVQTQVAASVNATADEPVGAAELSAAQIGDKVLPHFIVKELPVGATGLLIAAIFAAAMSSIDTSLNSSATVLLLDIYQRYFRPDCDERESMTVLYAGTALVGAIGVGVALAMIGVSSVLDAWWTLSGVFSGGLMGLFLLGLISRRAGSPAAACGVTIGLVVIAWVALPGHFPEWLRSPLHTQMTIVVGTLTIFFVGLLFSTFLEKKRSYA</sequence>
<evidence type="ECO:0000256" key="5">
    <source>
        <dbReference type="ARBA" id="ARBA00022692"/>
    </source>
</evidence>
<evidence type="ECO:0000256" key="12">
    <source>
        <dbReference type="SAM" id="Phobius"/>
    </source>
</evidence>
<evidence type="ECO:0000313" key="13">
    <source>
        <dbReference type="EMBL" id="TWT91062.1"/>
    </source>
</evidence>
<evidence type="ECO:0000256" key="9">
    <source>
        <dbReference type="ARBA" id="ARBA00023136"/>
    </source>
</evidence>
<keyword evidence="5 12" id="KW-0812">Transmembrane</keyword>
<proteinExistence type="inferred from homology"/>
<dbReference type="RefSeq" id="WP_146398464.1">
    <property type="nucleotide sequence ID" value="NZ_SJPQ01000001.1"/>
</dbReference>
<feature type="transmembrane region" description="Helical" evidence="12">
    <location>
        <begin position="481"/>
        <end position="505"/>
    </location>
</feature>
<keyword evidence="10" id="KW-0739">Sodium transport</keyword>
<keyword evidence="6 12" id="KW-1133">Transmembrane helix</keyword>
<feature type="transmembrane region" description="Helical" evidence="12">
    <location>
        <begin position="183"/>
        <end position="200"/>
    </location>
</feature>
<comment type="similarity">
    <text evidence="2 11">Belongs to the sodium:solute symporter (SSF) (TC 2.A.21) family.</text>
</comment>
<dbReference type="AlphaFoldDB" id="A0A5C5ZU27"/>
<keyword evidence="7" id="KW-0915">Sodium</keyword>
<dbReference type="OrthoDB" id="9810181at2"/>
<keyword evidence="3" id="KW-0813">Transport</keyword>
<accession>A0A5C5ZU27</accession>
<organism evidence="13 14">
    <name type="scientific">Pseudobythopirellula maris</name>
    <dbReference type="NCBI Taxonomy" id="2527991"/>
    <lineage>
        <taxon>Bacteria</taxon>
        <taxon>Pseudomonadati</taxon>
        <taxon>Planctomycetota</taxon>
        <taxon>Planctomycetia</taxon>
        <taxon>Pirellulales</taxon>
        <taxon>Lacipirellulaceae</taxon>
        <taxon>Pseudobythopirellula</taxon>
    </lineage>
</organism>
<dbReference type="GO" id="GO:0005886">
    <property type="term" value="C:plasma membrane"/>
    <property type="evidence" value="ECO:0007669"/>
    <property type="project" value="UniProtKB-SubCell"/>
</dbReference>
<dbReference type="InterPro" id="IPR038377">
    <property type="entry name" value="Na/Glc_symporter_sf"/>
</dbReference>
<dbReference type="Gene3D" id="1.20.1730.10">
    <property type="entry name" value="Sodium/glucose cotransporter"/>
    <property type="match status" value="1"/>
</dbReference>
<evidence type="ECO:0000256" key="7">
    <source>
        <dbReference type="ARBA" id="ARBA00023053"/>
    </source>
</evidence>
<feature type="transmembrane region" description="Helical" evidence="12">
    <location>
        <begin position="269"/>
        <end position="294"/>
    </location>
</feature>
<comment type="subcellular location">
    <subcellularLocation>
        <location evidence="1">Cell membrane</location>
        <topology evidence="1">Multi-pass membrane protein</topology>
    </subcellularLocation>
</comment>
<dbReference type="PROSITE" id="PS50283">
    <property type="entry name" value="NA_SOLUT_SYMP_3"/>
    <property type="match status" value="1"/>
</dbReference>
<dbReference type="EMBL" id="SJPQ01000001">
    <property type="protein sequence ID" value="TWT91062.1"/>
    <property type="molecule type" value="Genomic_DNA"/>
</dbReference>
<keyword evidence="14" id="KW-1185">Reference proteome</keyword>
<dbReference type="InterPro" id="IPR051163">
    <property type="entry name" value="Sodium:Solute_Symporter_SSF"/>
</dbReference>
<feature type="transmembrane region" description="Helical" evidence="12">
    <location>
        <begin position="229"/>
        <end position="248"/>
    </location>
</feature>
<keyword evidence="4" id="KW-1003">Cell membrane</keyword>
<dbReference type="GO" id="GO:0006814">
    <property type="term" value="P:sodium ion transport"/>
    <property type="evidence" value="ECO:0007669"/>
    <property type="project" value="UniProtKB-KW"/>
</dbReference>
<evidence type="ECO:0000256" key="3">
    <source>
        <dbReference type="ARBA" id="ARBA00022448"/>
    </source>
</evidence>
<dbReference type="InterPro" id="IPR001734">
    <property type="entry name" value="Na/solute_symporter"/>
</dbReference>
<evidence type="ECO:0000313" key="14">
    <source>
        <dbReference type="Proteomes" id="UP000315440"/>
    </source>
</evidence>
<name>A0A5C5ZU27_9BACT</name>
<keyword evidence="9 12" id="KW-0472">Membrane</keyword>
<evidence type="ECO:0000256" key="2">
    <source>
        <dbReference type="ARBA" id="ARBA00006434"/>
    </source>
</evidence>
<dbReference type="GO" id="GO:0015293">
    <property type="term" value="F:symporter activity"/>
    <property type="evidence" value="ECO:0007669"/>
    <property type="project" value="TreeGrafter"/>
</dbReference>
<feature type="transmembrane region" description="Helical" evidence="12">
    <location>
        <begin position="75"/>
        <end position="97"/>
    </location>
</feature>
<feature type="transmembrane region" description="Helical" evidence="12">
    <location>
        <begin position="6"/>
        <end position="25"/>
    </location>
</feature>
<evidence type="ECO:0000256" key="10">
    <source>
        <dbReference type="ARBA" id="ARBA00023201"/>
    </source>
</evidence>
<feature type="transmembrane region" description="Helical" evidence="12">
    <location>
        <begin position="423"/>
        <end position="444"/>
    </location>
</feature>
<keyword evidence="8" id="KW-0406">Ion transport</keyword>
<dbReference type="PANTHER" id="PTHR42985:SF32">
    <property type="entry name" value="SODIUM IODIDE SYMPORTER"/>
    <property type="match status" value="1"/>
</dbReference>
<feature type="transmembrane region" description="Helical" evidence="12">
    <location>
        <begin position="37"/>
        <end position="55"/>
    </location>
</feature>
<dbReference type="PANTHER" id="PTHR42985">
    <property type="entry name" value="SODIUM-COUPLED MONOCARBOXYLATE TRANSPORTER"/>
    <property type="match status" value="1"/>
</dbReference>
<feature type="transmembrane region" description="Helical" evidence="12">
    <location>
        <begin position="396"/>
        <end position="417"/>
    </location>
</feature>
<feature type="transmembrane region" description="Helical" evidence="12">
    <location>
        <begin position="350"/>
        <end position="376"/>
    </location>
</feature>
<evidence type="ECO:0000256" key="6">
    <source>
        <dbReference type="ARBA" id="ARBA00022989"/>
    </source>
</evidence>
<evidence type="ECO:0000256" key="4">
    <source>
        <dbReference type="ARBA" id="ARBA00022475"/>
    </source>
</evidence>
<dbReference type="NCBIfam" id="TIGR00813">
    <property type="entry name" value="sss"/>
    <property type="match status" value="1"/>
</dbReference>
<dbReference type="CDD" id="cd11495">
    <property type="entry name" value="SLC5sbd_NIS-like_u3"/>
    <property type="match status" value="1"/>
</dbReference>
<protein>
    <submittedName>
        <fullName evidence="13">Sodium/glucose cotransporter</fullName>
    </submittedName>
</protein>